<reference evidence="1 2" key="1">
    <citation type="submission" date="2014-04" db="EMBL/GenBank/DDBJ databases">
        <authorList>
            <consortium name="DOE Joint Genome Institute"/>
            <person name="Kuo A."/>
            <person name="Kohler A."/>
            <person name="Costa M.D."/>
            <person name="Nagy L.G."/>
            <person name="Floudas D."/>
            <person name="Copeland A."/>
            <person name="Barry K.W."/>
            <person name="Cichocki N."/>
            <person name="Veneault-Fourrey C."/>
            <person name="LaButti K."/>
            <person name="Lindquist E.A."/>
            <person name="Lipzen A."/>
            <person name="Lundell T."/>
            <person name="Morin E."/>
            <person name="Murat C."/>
            <person name="Sun H."/>
            <person name="Tunlid A."/>
            <person name="Henrissat B."/>
            <person name="Grigoriev I.V."/>
            <person name="Hibbett D.S."/>
            <person name="Martin F."/>
            <person name="Nordberg H.P."/>
            <person name="Cantor M.N."/>
            <person name="Hua S.X."/>
        </authorList>
    </citation>
    <scope>NUCLEOTIDE SEQUENCE [LARGE SCALE GENOMIC DNA]</scope>
    <source>
        <strain evidence="1 2">Marx 270</strain>
    </source>
</reference>
<dbReference type="InParanoid" id="A0A0C3PGH6"/>
<dbReference type="Proteomes" id="UP000054217">
    <property type="component" value="Unassembled WGS sequence"/>
</dbReference>
<sequence>MLDSVLRPFRICSNCSRCKTLLPIRYKAILHSDFCFICGNTLGGLRRLHFVQKAATPEEHCSLQFRAALCNPLFPGTLILRLVT</sequence>
<dbReference type="AlphaFoldDB" id="A0A0C3PGH6"/>
<name>A0A0C3PGH6_PISTI</name>
<evidence type="ECO:0000313" key="1">
    <source>
        <dbReference type="EMBL" id="KIO07054.1"/>
    </source>
</evidence>
<organism evidence="1 2">
    <name type="scientific">Pisolithus tinctorius Marx 270</name>
    <dbReference type="NCBI Taxonomy" id="870435"/>
    <lineage>
        <taxon>Eukaryota</taxon>
        <taxon>Fungi</taxon>
        <taxon>Dikarya</taxon>
        <taxon>Basidiomycota</taxon>
        <taxon>Agaricomycotina</taxon>
        <taxon>Agaricomycetes</taxon>
        <taxon>Agaricomycetidae</taxon>
        <taxon>Boletales</taxon>
        <taxon>Sclerodermatineae</taxon>
        <taxon>Pisolithaceae</taxon>
        <taxon>Pisolithus</taxon>
    </lineage>
</organism>
<gene>
    <name evidence="1" type="ORF">M404DRAFT_427172</name>
</gene>
<accession>A0A0C3PGH6</accession>
<evidence type="ECO:0000313" key="2">
    <source>
        <dbReference type="Proteomes" id="UP000054217"/>
    </source>
</evidence>
<dbReference type="EMBL" id="KN831961">
    <property type="protein sequence ID" value="KIO07054.1"/>
    <property type="molecule type" value="Genomic_DNA"/>
</dbReference>
<reference evidence="2" key="2">
    <citation type="submission" date="2015-01" db="EMBL/GenBank/DDBJ databases">
        <title>Evolutionary Origins and Diversification of the Mycorrhizal Mutualists.</title>
        <authorList>
            <consortium name="DOE Joint Genome Institute"/>
            <consortium name="Mycorrhizal Genomics Consortium"/>
            <person name="Kohler A."/>
            <person name="Kuo A."/>
            <person name="Nagy L.G."/>
            <person name="Floudas D."/>
            <person name="Copeland A."/>
            <person name="Barry K.W."/>
            <person name="Cichocki N."/>
            <person name="Veneault-Fourrey C."/>
            <person name="LaButti K."/>
            <person name="Lindquist E.A."/>
            <person name="Lipzen A."/>
            <person name="Lundell T."/>
            <person name="Morin E."/>
            <person name="Murat C."/>
            <person name="Riley R."/>
            <person name="Ohm R."/>
            <person name="Sun H."/>
            <person name="Tunlid A."/>
            <person name="Henrissat B."/>
            <person name="Grigoriev I.V."/>
            <person name="Hibbett D.S."/>
            <person name="Martin F."/>
        </authorList>
    </citation>
    <scope>NUCLEOTIDE SEQUENCE [LARGE SCALE GENOMIC DNA]</scope>
    <source>
        <strain evidence="2">Marx 270</strain>
    </source>
</reference>
<proteinExistence type="predicted"/>
<protein>
    <submittedName>
        <fullName evidence="1">Uncharacterized protein</fullName>
    </submittedName>
</protein>
<keyword evidence="2" id="KW-1185">Reference proteome</keyword>
<dbReference type="HOGENOM" id="CLU_2528345_0_0_1"/>